<evidence type="ECO:0000313" key="2">
    <source>
        <dbReference type="Proteomes" id="UP000182121"/>
    </source>
</evidence>
<reference evidence="1 2" key="1">
    <citation type="submission" date="2016-10" db="EMBL/GenBank/DDBJ databases">
        <authorList>
            <person name="Varghese N."/>
            <person name="Submissions S."/>
        </authorList>
    </citation>
    <scope>NUCLEOTIDE SEQUENCE [LARGE SCALE GENOMIC DNA]</scope>
    <source>
        <strain evidence="1 2">NLAE-zl-C196</strain>
    </source>
</reference>
<dbReference type="Proteomes" id="UP000182121">
    <property type="component" value="Unassembled WGS sequence"/>
</dbReference>
<sequence>MFTTGDKLLHKMKESGIGIAELAKRREYRNAPFWTCWLEAGSRILILSVKCRTGLESASGSCGPMRIAMRFP</sequence>
<accession>A0A1I0JZU9</accession>
<gene>
    <name evidence="1" type="ORF">SAMN05216521_10788</name>
</gene>
<proteinExistence type="predicted"/>
<dbReference type="AlphaFoldDB" id="A0A1I0JZU9"/>
<organism evidence="1 2">
    <name type="scientific">Enterocloster clostridioformis</name>
    <dbReference type="NCBI Taxonomy" id="1531"/>
    <lineage>
        <taxon>Bacteria</taxon>
        <taxon>Bacillati</taxon>
        <taxon>Bacillota</taxon>
        <taxon>Clostridia</taxon>
        <taxon>Lachnospirales</taxon>
        <taxon>Lachnospiraceae</taxon>
        <taxon>Enterocloster</taxon>
    </lineage>
</organism>
<name>A0A1I0JZU9_9FIRM</name>
<comment type="caution">
    <text evidence="1">The sequence shown here is derived from an EMBL/GenBank/DDBJ whole genome shotgun (WGS) entry which is preliminary data.</text>
</comment>
<protein>
    <submittedName>
        <fullName evidence="1">Uncharacterized protein</fullName>
    </submittedName>
</protein>
<evidence type="ECO:0000313" key="1">
    <source>
        <dbReference type="EMBL" id="SEU16824.1"/>
    </source>
</evidence>
<dbReference type="EMBL" id="FOIO01000078">
    <property type="protein sequence ID" value="SEU16824.1"/>
    <property type="molecule type" value="Genomic_DNA"/>
</dbReference>